<dbReference type="AlphaFoldDB" id="A0A0S2DMQ9"/>
<organism evidence="1 2">
    <name type="scientific">Lysobacter enzymogenes</name>
    <dbReference type="NCBI Taxonomy" id="69"/>
    <lineage>
        <taxon>Bacteria</taxon>
        <taxon>Pseudomonadati</taxon>
        <taxon>Pseudomonadota</taxon>
        <taxon>Gammaproteobacteria</taxon>
        <taxon>Lysobacterales</taxon>
        <taxon>Lysobacteraceae</taxon>
        <taxon>Lysobacter</taxon>
    </lineage>
</organism>
<dbReference type="PATRIC" id="fig|69.6.peg.4652"/>
<sequence>MKHSSAPPPREAALRSRSRQVLVLVLVLVLPQLLQLLFAVTQPRPRPTSPSPGGRAHGCARAPWDRMSLMAQPRARCWT</sequence>
<reference evidence="1 2" key="1">
    <citation type="submission" date="2015-11" db="EMBL/GenBank/DDBJ databases">
        <title>Genome sequences of Lysobacter enzymogenes strain C3 and Lysobacter antibioticus ATCC 29479.</title>
        <authorList>
            <person name="Kobayashi D.Y."/>
        </authorList>
    </citation>
    <scope>NUCLEOTIDE SEQUENCE [LARGE SCALE GENOMIC DNA]</scope>
    <source>
        <strain evidence="1 2">C3</strain>
    </source>
</reference>
<dbReference type="KEGG" id="lez:GLE_4718"/>
<accession>A0A0S2DMQ9</accession>
<proteinExistence type="predicted"/>
<dbReference type="Proteomes" id="UP000061569">
    <property type="component" value="Chromosome"/>
</dbReference>
<evidence type="ECO:0000313" key="2">
    <source>
        <dbReference type="Proteomes" id="UP000061569"/>
    </source>
</evidence>
<dbReference type="EMBL" id="CP013140">
    <property type="protein sequence ID" value="ALN60059.1"/>
    <property type="molecule type" value="Genomic_DNA"/>
</dbReference>
<gene>
    <name evidence="1" type="ORF">GLE_4718</name>
</gene>
<evidence type="ECO:0000313" key="1">
    <source>
        <dbReference type="EMBL" id="ALN60059.1"/>
    </source>
</evidence>
<dbReference type="STRING" id="69.GLE_4718"/>
<protein>
    <submittedName>
        <fullName evidence="1">Uncharacterized protein</fullName>
    </submittedName>
</protein>
<name>A0A0S2DMQ9_LYSEN</name>